<evidence type="ECO:0000313" key="13">
    <source>
        <dbReference type="Proteomes" id="UP001500683"/>
    </source>
</evidence>
<accession>A0ABP7VG11</accession>
<comment type="subcellular location">
    <subcellularLocation>
        <location evidence="1">Cytoplasm</location>
    </subcellularLocation>
</comment>
<dbReference type="PANTHER" id="PTHR11579:SF0">
    <property type="entry name" value="PROTEIN-L-ISOASPARTATE(D-ASPARTATE) O-METHYLTRANSFERASE"/>
    <property type="match status" value="1"/>
</dbReference>
<dbReference type="InterPro" id="IPR029063">
    <property type="entry name" value="SAM-dependent_MTases_sf"/>
</dbReference>
<dbReference type="RefSeq" id="WP_344944334.1">
    <property type="nucleotide sequence ID" value="NZ_BAAAZG010000010.1"/>
</dbReference>
<evidence type="ECO:0000256" key="11">
    <source>
        <dbReference type="ARBA" id="ARBA00031350"/>
    </source>
</evidence>
<reference evidence="13" key="1">
    <citation type="journal article" date="2019" name="Int. J. Syst. Evol. Microbiol.">
        <title>The Global Catalogue of Microorganisms (GCM) 10K type strain sequencing project: providing services to taxonomists for standard genome sequencing and annotation.</title>
        <authorList>
            <consortium name="The Broad Institute Genomics Platform"/>
            <consortium name="The Broad Institute Genome Sequencing Center for Infectious Disease"/>
            <person name="Wu L."/>
            <person name="Ma J."/>
        </authorList>
    </citation>
    <scope>NUCLEOTIDE SEQUENCE [LARGE SCALE GENOMIC DNA]</scope>
    <source>
        <strain evidence="13">JCM 16702</strain>
    </source>
</reference>
<dbReference type="PANTHER" id="PTHR11579">
    <property type="entry name" value="PROTEIN-L-ISOASPARTATE O-METHYLTRANSFERASE"/>
    <property type="match status" value="1"/>
</dbReference>
<dbReference type="Proteomes" id="UP001500683">
    <property type="component" value="Unassembled WGS sequence"/>
</dbReference>
<evidence type="ECO:0000313" key="12">
    <source>
        <dbReference type="EMBL" id="GAA4066229.1"/>
    </source>
</evidence>
<dbReference type="EC" id="2.1.1.77" evidence="3"/>
<keyword evidence="7" id="KW-0808">Transferase</keyword>
<dbReference type="CDD" id="cd02440">
    <property type="entry name" value="AdoMet_MTases"/>
    <property type="match status" value="1"/>
</dbReference>
<dbReference type="Gene3D" id="3.40.50.150">
    <property type="entry name" value="Vaccinia Virus protein VP39"/>
    <property type="match status" value="1"/>
</dbReference>
<keyword evidence="8" id="KW-0949">S-adenosyl-L-methionine</keyword>
<keyword evidence="5" id="KW-0963">Cytoplasm</keyword>
<keyword evidence="6" id="KW-0489">Methyltransferase</keyword>
<evidence type="ECO:0000256" key="5">
    <source>
        <dbReference type="ARBA" id="ARBA00022490"/>
    </source>
</evidence>
<sequence length="283" mass="30539">MRSPAEALAAIPREQFIPDVVYVPGPDHWLVPLRRSEQPVRWRELVDDDDGAVITKVGPHPGVPVEVSDPATGRGLVATSSSSSPRVIAAMIQALDPAPGMKVLEIGTGTGYNAAVLAYVLGHDNITSIEIDPDVAEQARTALHKAGHPVEVIVGDGENGHPPRAPYDRIIVTAAAHTVPYAWVEQTTPGGTIVVPWAPTIHPDWPLARLTVRADGTAVGRFIGRAGFMPLRAQRLLPRVMHEAEERWIKAGRPHYSRYGVTVTREGQSVWLDSPANPVDPAQ</sequence>
<evidence type="ECO:0000256" key="7">
    <source>
        <dbReference type="ARBA" id="ARBA00022679"/>
    </source>
</evidence>
<comment type="caution">
    <text evidence="12">The sequence shown here is derived from an EMBL/GenBank/DDBJ whole genome shotgun (WGS) entry which is preliminary data.</text>
</comment>
<protein>
    <recommendedName>
        <fullName evidence="4">Protein-L-isoaspartate O-methyltransferase</fullName>
        <ecNumber evidence="3">2.1.1.77</ecNumber>
    </recommendedName>
    <alternativeName>
        <fullName evidence="11">L-isoaspartyl protein carboxyl methyltransferase</fullName>
    </alternativeName>
    <alternativeName>
        <fullName evidence="9">Protein L-isoaspartyl methyltransferase</fullName>
    </alternativeName>
    <alternativeName>
        <fullName evidence="10">Protein-beta-aspartate methyltransferase</fullName>
    </alternativeName>
</protein>
<proteinExistence type="inferred from homology"/>
<name>A0ABP7VG11_9ACTN</name>
<organism evidence="12 13">
    <name type="scientific">Actinomadura miaoliensis</name>
    <dbReference type="NCBI Taxonomy" id="430685"/>
    <lineage>
        <taxon>Bacteria</taxon>
        <taxon>Bacillati</taxon>
        <taxon>Actinomycetota</taxon>
        <taxon>Actinomycetes</taxon>
        <taxon>Streptosporangiales</taxon>
        <taxon>Thermomonosporaceae</taxon>
        <taxon>Actinomadura</taxon>
    </lineage>
</organism>
<evidence type="ECO:0000256" key="1">
    <source>
        <dbReference type="ARBA" id="ARBA00004496"/>
    </source>
</evidence>
<dbReference type="InterPro" id="IPR000682">
    <property type="entry name" value="PCMT"/>
</dbReference>
<evidence type="ECO:0000256" key="9">
    <source>
        <dbReference type="ARBA" id="ARBA00030757"/>
    </source>
</evidence>
<evidence type="ECO:0000256" key="10">
    <source>
        <dbReference type="ARBA" id="ARBA00031323"/>
    </source>
</evidence>
<gene>
    <name evidence="12" type="ORF">GCM10022214_20690</name>
</gene>
<evidence type="ECO:0000256" key="6">
    <source>
        <dbReference type="ARBA" id="ARBA00022603"/>
    </source>
</evidence>
<dbReference type="EMBL" id="BAAAZG010000010">
    <property type="protein sequence ID" value="GAA4066229.1"/>
    <property type="molecule type" value="Genomic_DNA"/>
</dbReference>
<comment type="similarity">
    <text evidence="2">Belongs to the methyltransferase superfamily. L-isoaspartyl/D-aspartyl protein methyltransferase family.</text>
</comment>
<evidence type="ECO:0000256" key="8">
    <source>
        <dbReference type="ARBA" id="ARBA00022691"/>
    </source>
</evidence>
<evidence type="ECO:0000256" key="4">
    <source>
        <dbReference type="ARBA" id="ARBA00013346"/>
    </source>
</evidence>
<evidence type="ECO:0000256" key="3">
    <source>
        <dbReference type="ARBA" id="ARBA00011890"/>
    </source>
</evidence>
<evidence type="ECO:0000256" key="2">
    <source>
        <dbReference type="ARBA" id="ARBA00005369"/>
    </source>
</evidence>
<dbReference type="Pfam" id="PF01135">
    <property type="entry name" value="PCMT"/>
    <property type="match status" value="1"/>
</dbReference>
<dbReference type="SUPFAM" id="SSF53335">
    <property type="entry name" value="S-adenosyl-L-methionine-dependent methyltransferases"/>
    <property type="match status" value="1"/>
</dbReference>
<keyword evidence="13" id="KW-1185">Reference proteome</keyword>